<dbReference type="Gene3D" id="1.10.260.40">
    <property type="entry name" value="lambda repressor-like DNA-binding domains"/>
    <property type="match status" value="1"/>
</dbReference>
<evidence type="ECO:0000313" key="3">
    <source>
        <dbReference type="EMBL" id="GGW94315.1"/>
    </source>
</evidence>
<dbReference type="InterPro" id="IPR050807">
    <property type="entry name" value="TransReg_Diox_bact_type"/>
</dbReference>
<dbReference type="CDD" id="cd00093">
    <property type="entry name" value="HTH_XRE"/>
    <property type="match status" value="1"/>
</dbReference>
<dbReference type="Pfam" id="PF07883">
    <property type="entry name" value="Cupin_2"/>
    <property type="match status" value="1"/>
</dbReference>
<evidence type="ECO:0000259" key="2">
    <source>
        <dbReference type="PROSITE" id="PS50943"/>
    </source>
</evidence>
<organism evidence="3 4">
    <name type="scientific">Advenella faeciporci</name>
    <dbReference type="NCBI Taxonomy" id="797535"/>
    <lineage>
        <taxon>Bacteria</taxon>
        <taxon>Pseudomonadati</taxon>
        <taxon>Pseudomonadota</taxon>
        <taxon>Betaproteobacteria</taxon>
        <taxon>Burkholderiales</taxon>
        <taxon>Alcaligenaceae</taxon>
    </lineage>
</organism>
<dbReference type="EMBL" id="BMYS01000022">
    <property type="protein sequence ID" value="GGW94315.1"/>
    <property type="molecule type" value="Genomic_DNA"/>
</dbReference>
<dbReference type="RefSeq" id="WP_189385860.1">
    <property type="nucleotide sequence ID" value="NZ_BAABFY010000008.1"/>
</dbReference>
<protein>
    <submittedName>
        <fullName evidence="3">XRE family transcriptional regulator</fullName>
    </submittedName>
</protein>
<dbReference type="GO" id="GO:0005829">
    <property type="term" value="C:cytosol"/>
    <property type="evidence" value="ECO:0007669"/>
    <property type="project" value="TreeGrafter"/>
</dbReference>
<dbReference type="SUPFAM" id="SSF47413">
    <property type="entry name" value="lambda repressor-like DNA-binding domains"/>
    <property type="match status" value="1"/>
</dbReference>
<dbReference type="InterPro" id="IPR011051">
    <property type="entry name" value="RmlC_Cupin_sf"/>
</dbReference>
<reference evidence="3" key="1">
    <citation type="journal article" date="2014" name="Int. J. Syst. Evol. Microbiol.">
        <title>Complete genome sequence of Corynebacterium casei LMG S-19264T (=DSM 44701T), isolated from a smear-ripened cheese.</title>
        <authorList>
            <consortium name="US DOE Joint Genome Institute (JGI-PGF)"/>
            <person name="Walter F."/>
            <person name="Albersmeier A."/>
            <person name="Kalinowski J."/>
            <person name="Ruckert C."/>
        </authorList>
    </citation>
    <scope>NUCLEOTIDE SEQUENCE</scope>
    <source>
        <strain evidence="3">KCTC 23732</strain>
    </source>
</reference>
<evidence type="ECO:0000313" key="4">
    <source>
        <dbReference type="Proteomes" id="UP000608345"/>
    </source>
</evidence>
<feature type="domain" description="HTH cro/C1-type" evidence="2">
    <location>
        <begin position="13"/>
        <end position="67"/>
    </location>
</feature>
<dbReference type="InterPro" id="IPR013096">
    <property type="entry name" value="Cupin_2"/>
</dbReference>
<keyword evidence="4" id="KW-1185">Reference proteome</keyword>
<dbReference type="GO" id="GO:0003677">
    <property type="term" value="F:DNA binding"/>
    <property type="evidence" value="ECO:0007669"/>
    <property type="project" value="UniProtKB-KW"/>
</dbReference>
<dbReference type="PROSITE" id="PS50943">
    <property type="entry name" value="HTH_CROC1"/>
    <property type="match status" value="1"/>
</dbReference>
<dbReference type="Gene3D" id="2.60.120.10">
    <property type="entry name" value="Jelly Rolls"/>
    <property type="match status" value="1"/>
</dbReference>
<dbReference type="PANTHER" id="PTHR46797">
    <property type="entry name" value="HTH-TYPE TRANSCRIPTIONAL REGULATOR"/>
    <property type="match status" value="1"/>
</dbReference>
<dbReference type="InterPro" id="IPR014710">
    <property type="entry name" value="RmlC-like_jellyroll"/>
</dbReference>
<dbReference type="Proteomes" id="UP000608345">
    <property type="component" value="Unassembled WGS sequence"/>
</dbReference>
<dbReference type="InterPro" id="IPR001387">
    <property type="entry name" value="Cro/C1-type_HTH"/>
</dbReference>
<comment type="caution">
    <text evidence="3">The sequence shown here is derived from an EMBL/GenBank/DDBJ whole genome shotgun (WGS) entry which is preliminary data.</text>
</comment>
<accession>A0A918JPA3</accession>
<dbReference type="AlphaFoldDB" id="A0A918JPA3"/>
<dbReference type="PANTHER" id="PTHR46797:SF20">
    <property type="entry name" value="BLR4304 PROTEIN"/>
    <property type="match status" value="1"/>
</dbReference>
<evidence type="ECO:0000256" key="1">
    <source>
        <dbReference type="ARBA" id="ARBA00023125"/>
    </source>
</evidence>
<name>A0A918JPA3_9BURK</name>
<dbReference type="Pfam" id="PF01381">
    <property type="entry name" value="HTH_3"/>
    <property type="match status" value="1"/>
</dbReference>
<proteinExistence type="predicted"/>
<dbReference type="GO" id="GO:0003700">
    <property type="term" value="F:DNA-binding transcription factor activity"/>
    <property type="evidence" value="ECO:0007669"/>
    <property type="project" value="TreeGrafter"/>
</dbReference>
<dbReference type="CDD" id="cd02209">
    <property type="entry name" value="cupin_XRE_C"/>
    <property type="match status" value="1"/>
</dbReference>
<dbReference type="SUPFAM" id="SSF51182">
    <property type="entry name" value="RmlC-like cupins"/>
    <property type="match status" value="1"/>
</dbReference>
<gene>
    <name evidence="3" type="ORF">GCM10011450_25240</name>
</gene>
<sequence>MNTREETPLMQRLRAVRQQNNWTLEQAGKECGIAASTLSKIENGLMSPTYDVLQKLATGLNLDVSELFTSARDAMGAGRCVVDRAGQGKLHKTPHYNHQLLCAQLSNKKIMPFHTCITARKFSDFRDWSRHDGEEFVYVLSGEIELHTEYYAPARLGPGDCFYIDSRMGHRCISVSEENATVIWVATQRNSQKHESGDT</sequence>
<keyword evidence="1" id="KW-0238">DNA-binding</keyword>
<reference evidence="3" key="2">
    <citation type="submission" date="2020-09" db="EMBL/GenBank/DDBJ databases">
        <authorList>
            <person name="Sun Q."/>
            <person name="Kim S."/>
        </authorList>
    </citation>
    <scope>NUCLEOTIDE SEQUENCE</scope>
    <source>
        <strain evidence="3">KCTC 23732</strain>
    </source>
</reference>
<dbReference type="SMART" id="SM00530">
    <property type="entry name" value="HTH_XRE"/>
    <property type="match status" value="1"/>
</dbReference>
<dbReference type="InterPro" id="IPR010982">
    <property type="entry name" value="Lambda_DNA-bd_dom_sf"/>
</dbReference>